<feature type="region of interest" description="Disordered" evidence="2">
    <location>
        <begin position="118"/>
        <end position="159"/>
    </location>
</feature>
<dbReference type="PANTHER" id="PTHR24637">
    <property type="entry name" value="COLLAGEN"/>
    <property type="match status" value="1"/>
</dbReference>
<feature type="compositionally biased region" description="Low complexity" evidence="2">
    <location>
        <begin position="268"/>
        <end position="277"/>
    </location>
</feature>
<proteinExistence type="predicted"/>
<dbReference type="PANTHER" id="PTHR24637:SF428">
    <property type="entry name" value="SCAVENGER RECEPTOR CLASS A MEMBER 3"/>
    <property type="match status" value="1"/>
</dbReference>
<dbReference type="STRING" id="6248.A0A0K0E5F2"/>
<sequence>MKTHNLVATIVIIVLLILLLTLLAFVNVYQNIKIFWKELDHEMNQLKSMNDGTWIDIQTLVTKRKKRQSYENNNGYAINNNGGYQTLPNNIINYPENVQGNAYEVVNEAPQCFCEKNPSNNKCPPGPPGKKGNPGSKGFDGPHGIPGKDGHSFENEPLLGDSYSQDDCQMCPSGPPGIPGPRGRLGRIGNPGQIGEPGLPGMDGEIGIIGERGLPGPQGSPGIPGLQGVPGNNGRKCFSIKGPKGSRGPPGNYGPPGPQGPTGPPGIPGILGKPGEPGYQGAMGQEGDYGRPGPIGEPGKDVLYCKCPPRGYDGSESMPKYAIQPEVSLPQIEKPYAQYQQPVYETQNIENYNEKVHEGSQQVSLLPSEGGNFYNTQQLDSPLSDPEIKYTKEKISEYNSPDPFV</sequence>
<accession>A0A0K0E5F2</accession>
<feature type="transmembrane region" description="Helical" evidence="3">
    <location>
        <begin position="6"/>
        <end position="29"/>
    </location>
</feature>
<keyword evidence="3" id="KW-0472">Membrane</keyword>
<evidence type="ECO:0000313" key="5">
    <source>
        <dbReference type="WBParaSite" id="SSTP_0000473700.1"/>
    </source>
</evidence>
<feature type="region of interest" description="Disordered" evidence="2">
    <location>
        <begin position="217"/>
        <end position="296"/>
    </location>
</feature>
<evidence type="ECO:0000256" key="2">
    <source>
        <dbReference type="SAM" id="MobiDB-lite"/>
    </source>
</evidence>
<dbReference type="InterPro" id="IPR008160">
    <property type="entry name" value="Collagen"/>
</dbReference>
<dbReference type="WBParaSite" id="SSTP_0000473700.1">
    <property type="protein sequence ID" value="SSTP_0000473700.1"/>
    <property type="gene ID" value="SSTP_0000473700"/>
</dbReference>
<dbReference type="WBParaSite" id="TCONS_00014667.p1">
    <property type="protein sequence ID" value="TCONS_00014667.p1"/>
    <property type="gene ID" value="XLOC_009897"/>
</dbReference>
<organism evidence="5">
    <name type="scientific">Strongyloides stercoralis</name>
    <name type="common">Threadworm</name>
    <dbReference type="NCBI Taxonomy" id="6248"/>
    <lineage>
        <taxon>Eukaryota</taxon>
        <taxon>Metazoa</taxon>
        <taxon>Ecdysozoa</taxon>
        <taxon>Nematoda</taxon>
        <taxon>Chromadorea</taxon>
        <taxon>Rhabditida</taxon>
        <taxon>Tylenchina</taxon>
        <taxon>Panagrolaimomorpha</taxon>
        <taxon>Strongyloidoidea</taxon>
        <taxon>Strongyloididae</taxon>
        <taxon>Strongyloides</taxon>
    </lineage>
</organism>
<evidence type="ECO:0000313" key="4">
    <source>
        <dbReference type="Proteomes" id="UP000035681"/>
    </source>
</evidence>
<reference evidence="5" key="1">
    <citation type="submission" date="2015-08" db="UniProtKB">
        <authorList>
            <consortium name="WormBaseParasite"/>
        </authorList>
    </citation>
    <scope>IDENTIFICATION</scope>
</reference>
<name>A0A0K0E5F2_STRER</name>
<keyword evidence="3" id="KW-0812">Transmembrane</keyword>
<dbReference type="Proteomes" id="UP000035681">
    <property type="component" value="Unplaced"/>
</dbReference>
<feature type="compositionally biased region" description="Pro residues" evidence="2">
    <location>
        <begin position="252"/>
        <end position="267"/>
    </location>
</feature>
<dbReference type="Pfam" id="PF01391">
    <property type="entry name" value="Collagen"/>
    <property type="match status" value="2"/>
</dbReference>
<evidence type="ECO:0000313" key="6">
    <source>
        <dbReference type="WBParaSite" id="TCONS_00014667.p1"/>
    </source>
</evidence>
<dbReference type="AlphaFoldDB" id="A0A0K0E5F2"/>
<evidence type="ECO:0000256" key="1">
    <source>
        <dbReference type="ARBA" id="ARBA00022737"/>
    </source>
</evidence>
<keyword evidence="3" id="KW-1133">Transmembrane helix</keyword>
<feature type="region of interest" description="Disordered" evidence="2">
    <location>
        <begin position="367"/>
        <end position="386"/>
    </location>
</feature>
<evidence type="ECO:0000256" key="3">
    <source>
        <dbReference type="SAM" id="Phobius"/>
    </source>
</evidence>
<protein>
    <submittedName>
        <fullName evidence="5">Col_cuticle_N domain-containing protein</fullName>
    </submittedName>
    <submittedName>
        <fullName evidence="6">Nematode cuticle collagen N-terminal domain-containing protein</fullName>
    </submittedName>
</protein>
<keyword evidence="1" id="KW-0677">Repeat</keyword>
<keyword evidence="4" id="KW-1185">Reference proteome</keyword>